<sequence>MKASLLSLLSIESFTYMLSKPKTRNVFRDWLVIQGGVEKLDRWTEESRINQLHIEAQENAKKVLHHYHESDGKRSTRTSLIARLDGEAIKETVNLAHSSQVLVASRQYLLESLYNDTFKVRSLRFRRATFVFN</sequence>
<dbReference type="EMBL" id="VSWC01000106">
    <property type="protein sequence ID" value="KAA1086006.1"/>
    <property type="molecule type" value="Genomic_DNA"/>
</dbReference>
<gene>
    <name evidence="1" type="ORF">PGT21_026916</name>
</gene>
<evidence type="ECO:0000313" key="1">
    <source>
        <dbReference type="EMBL" id="KAA1086006.1"/>
    </source>
</evidence>
<evidence type="ECO:0000313" key="2">
    <source>
        <dbReference type="Proteomes" id="UP000324748"/>
    </source>
</evidence>
<protein>
    <submittedName>
        <fullName evidence="1">Uncharacterized protein</fullName>
    </submittedName>
</protein>
<reference evidence="1 2" key="1">
    <citation type="submission" date="2019-05" db="EMBL/GenBank/DDBJ databases">
        <title>Emergence of the Ug99 lineage of the wheat stem rust pathogen through somatic hybridization.</title>
        <authorList>
            <person name="Li F."/>
            <person name="Upadhyaya N.M."/>
            <person name="Sperschneider J."/>
            <person name="Matny O."/>
            <person name="Nguyen-Phuc H."/>
            <person name="Mago R."/>
            <person name="Raley C."/>
            <person name="Miller M.E."/>
            <person name="Silverstein K.A.T."/>
            <person name="Henningsen E."/>
            <person name="Hirsch C.D."/>
            <person name="Visser B."/>
            <person name="Pretorius Z.A."/>
            <person name="Steffenson B.J."/>
            <person name="Schwessinger B."/>
            <person name="Dodds P.N."/>
            <person name="Figueroa M."/>
        </authorList>
    </citation>
    <scope>NUCLEOTIDE SEQUENCE [LARGE SCALE GENOMIC DNA]</scope>
    <source>
        <strain evidence="1">21-0</strain>
    </source>
</reference>
<dbReference type="Proteomes" id="UP000324748">
    <property type="component" value="Unassembled WGS sequence"/>
</dbReference>
<proteinExistence type="predicted"/>
<name>A0A5B0NB71_PUCGR</name>
<dbReference type="OrthoDB" id="447251at2759"/>
<accession>A0A5B0NB71</accession>
<keyword evidence="2" id="KW-1185">Reference proteome</keyword>
<dbReference type="AlphaFoldDB" id="A0A5B0NB71"/>
<organism evidence="1 2">
    <name type="scientific">Puccinia graminis f. sp. tritici</name>
    <dbReference type="NCBI Taxonomy" id="56615"/>
    <lineage>
        <taxon>Eukaryota</taxon>
        <taxon>Fungi</taxon>
        <taxon>Dikarya</taxon>
        <taxon>Basidiomycota</taxon>
        <taxon>Pucciniomycotina</taxon>
        <taxon>Pucciniomycetes</taxon>
        <taxon>Pucciniales</taxon>
        <taxon>Pucciniaceae</taxon>
        <taxon>Puccinia</taxon>
    </lineage>
</organism>
<comment type="caution">
    <text evidence="1">The sequence shown here is derived from an EMBL/GenBank/DDBJ whole genome shotgun (WGS) entry which is preliminary data.</text>
</comment>